<proteinExistence type="predicted"/>
<dbReference type="OrthoDB" id="1680906at2"/>
<dbReference type="EMBL" id="JJMM01000013">
    <property type="protein sequence ID" value="KDR94916.1"/>
    <property type="molecule type" value="Genomic_DNA"/>
</dbReference>
<comment type="caution">
    <text evidence="1">The sequence shown here is derived from an EMBL/GenBank/DDBJ whole genome shotgun (WGS) entry which is preliminary data.</text>
</comment>
<dbReference type="InterPro" id="IPR012674">
    <property type="entry name" value="Calycin"/>
</dbReference>
<keyword evidence="2" id="KW-1185">Reference proteome</keyword>
<organism evidence="1 2">
    <name type="scientific">Peptoclostridium litorale DSM 5388</name>
    <dbReference type="NCBI Taxonomy" id="1121324"/>
    <lineage>
        <taxon>Bacteria</taxon>
        <taxon>Bacillati</taxon>
        <taxon>Bacillota</taxon>
        <taxon>Clostridia</taxon>
        <taxon>Peptostreptococcales</taxon>
        <taxon>Peptoclostridiaceae</taxon>
        <taxon>Peptoclostridium</taxon>
    </lineage>
</organism>
<dbReference type="AlphaFoldDB" id="A0A069RD04"/>
<reference evidence="1 2" key="1">
    <citation type="submission" date="2014-03" db="EMBL/GenBank/DDBJ databases">
        <title>Genome sequence of Clostridium litorale W6, DSM 5388.</title>
        <authorList>
            <person name="Poehlein A."/>
            <person name="Jagirdar A."/>
            <person name="Khonsari B."/>
            <person name="Chibani C.M."/>
            <person name="Gutierrez Gutierrez D.A."/>
            <person name="Davydova E."/>
            <person name="Alghaithi H.S."/>
            <person name="Nair K.P."/>
            <person name="Dhamotharan K."/>
            <person name="Chandran L."/>
            <person name="G W."/>
            <person name="Daniel R."/>
        </authorList>
    </citation>
    <scope>NUCLEOTIDE SEQUENCE [LARGE SCALE GENOMIC DNA]</scope>
    <source>
        <strain evidence="1 2">W6</strain>
    </source>
</reference>
<evidence type="ECO:0000313" key="2">
    <source>
        <dbReference type="Proteomes" id="UP000027946"/>
    </source>
</evidence>
<dbReference type="STRING" id="1121324.CLIT_13c02380"/>
<name>A0A069RD04_PEPLI</name>
<dbReference type="SUPFAM" id="SSF50814">
    <property type="entry name" value="Lipocalins"/>
    <property type="match status" value="1"/>
</dbReference>
<sequence length="140" mass="15975">MNKDVVIKIKTSQVDLKGTGDDMELVTKGEFYTKDDSMYIVYQETELSGMEGTTTMLKISDDLLVMKRYGSNTSKMVFEKGKRFKTRYRTSQGDLSMEILTNYVDISMNEDESKIDIDLVYDINIAGIFEGKNKMNISIS</sequence>
<dbReference type="Gene3D" id="2.40.128.20">
    <property type="match status" value="1"/>
</dbReference>
<protein>
    <recommendedName>
        <fullName evidence="3">Calycin-like domain-containing protein</fullName>
    </recommendedName>
</protein>
<dbReference type="Pfam" id="PF09148">
    <property type="entry name" value="DUF1934"/>
    <property type="match status" value="1"/>
</dbReference>
<evidence type="ECO:0008006" key="3">
    <source>
        <dbReference type="Google" id="ProtNLM"/>
    </source>
</evidence>
<dbReference type="eggNOG" id="COG4506">
    <property type="taxonomic scope" value="Bacteria"/>
</dbReference>
<dbReference type="Proteomes" id="UP000027946">
    <property type="component" value="Unassembled WGS sequence"/>
</dbReference>
<dbReference type="RefSeq" id="WP_038266224.1">
    <property type="nucleotide sequence ID" value="NZ_FSRH01000005.1"/>
</dbReference>
<evidence type="ECO:0000313" key="1">
    <source>
        <dbReference type="EMBL" id="KDR94916.1"/>
    </source>
</evidence>
<dbReference type="InterPro" id="IPR015231">
    <property type="entry name" value="DUF1934"/>
</dbReference>
<accession>A0A069RD04</accession>
<gene>
    <name evidence="1" type="ORF">CLIT_13c02380</name>
</gene>